<name>A3IQB1_9CHRO</name>
<proteinExistence type="predicted"/>
<dbReference type="eggNOG" id="ENOG5032S45">
    <property type="taxonomic scope" value="Bacteria"/>
</dbReference>
<keyword evidence="2" id="KW-1185">Reference proteome</keyword>
<dbReference type="RefSeq" id="WP_008275577.1">
    <property type="nucleotide sequence ID" value="NZ_AAXW01000014.1"/>
</dbReference>
<dbReference type="InterPro" id="IPR025578">
    <property type="entry name" value="DUF4359"/>
</dbReference>
<dbReference type="EMBL" id="AAXW01000014">
    <property type="protein sequence ID" value="EAZ91451.1"/>
    <property type="molecule type" value="Genomic_DNA"/>
</dbReference>
<comment type="caution">
    <text evidence="1">The sequence shown here is derived from an EMBL/GenBank/DDBJ whole genome shotgun (WGS) entry which is preliminary data.</text>
</comment>
<dbReference type="OrthoDB" id="573423at2"/>
<gene>
    <name evidence="1" type="ORF">CY0110_05757</name>
</gene>
<evidence type="ECO:0000313" key="2">
    <source>
        <dbReference type="Proteomes" id="UP000003781"/>
    </source>
</evidence>
<dbReference type="Proteomes" id="UP000003781">
    <property type="component" value="Unassembled WGS sequence"/>
</dbReference>
<evidence type="ECO:0000313" key="1">
    <source>
        <dbReference type="EMBL" id="EAZ91451.1"/>
    </source>
</evidence>
<protein>
    <recommendedName>
        <fullName evidence="3">DUF4359 domain-containing protein</fullName>
    </recommendedName>
</protein>
<dbReference type="Pfam" id="PF14271">
    <property type="entry name" value="DUF4359"/>
    <property type="match status" value="1"/>
</dbReference>
<accession>A3IQB1</accession>
<evidence type="ECO:0008006" key="3">
    <source>
        <dbReference type="Google" id="ProtNLM"/>
    </source>
</evidence>
<reference evidence="1 2" key="1">
    <citation type="submission" date="2007-03" db="EMBL/GenBank/DDBJ databases">
        <authorList>
            <person name="Stal L."/>
            <person name="Ferriera S."/>
            <person name="Johnson J."/>
            <person name="Kravitz S."/>
            <person name="Beeson K."/>
            <person name="Sutton G."/>
            <person name="Rogers Y.-H."/>
            <person name="Friedman R."/>
            <person name="Frazier M."/>
            <person name="Venter J.C."/>
        </authorList>
    </citation>
    <scope>NUCLEOTIDE SEQUENCE [LARGE SCALE GENOMIC DNA]</scope>
    <source>
        <strain evidence="1 2">CCY0110</strain>
    </source>
</reference>
<sequence length="126" mass="14035">MNILHLVKVIGGVSVIGLGTSMVLTNPGQRDYESYATDTLTSYLKQEVCSKASGGLASFLASHCKTLVDTGKPHIKQVIANQTIRQNYLLFSVYETEFLLPSPVPNYQFETIGVFQQFYTYQADKF</sequence>
<dbReference type="AlphaFoldDB" id="A3IQB1"/>
<organism evidence="1 2">
    <name type="scientific">Crocosphaera chwakensis CCY0110</name>
    <dbReference type="NCBI Taxonomy" id="391612"/>
    <lineage>
        <taxon>Bacteria</taxon>
        <taxon>Bacillati</taxon>
        <taxon>Cyanobacteriota</taxon>
        <taxon>Cyanophyceae</taxon>
        <taxon>Oscillatoriophycideae</taxon>
        <taxon>Chroococcales</taxon>
        <taxon>Aphanothecaceae</taxon>
        <taxon>Crocosphaera</taxon>
        <taxon>Crocosphaera chwakensis</taxon>
    </lineage>
</organism>